<proteinExistence type="predicted"/>
<dbReference type="AlphaFoldDB" id="A0A8C0KR67"/>
<reference evidence="1" key="2">
    <citation type="submission" date="2025-09" db="UniProtKB">
        <authorList>
            <consortium name="Ensembl"/>
        </authorList>
    </citation>
    <scope>IDENTIFICATION</scope>
</reference>
<sequence length="84" mass="9488">GRQADGQRDSSKVVSSPITTRMQAILQKDMVREFLAEFMSTYVMMHTGADMKLGSRREKIIQGLKLWPTEFGLYPRNGGKPVNV</sequence>
<dbReference type="Ensembl" id="ENSCAFT00020022962.1">
    <property type="protein sequence ID" value="ENSCAFP00020019836.1"/>
    <property type="gene ID" value="ENSCAFG00020015756.1"/>
</dbReference>
<protein>
    <submittedName>
        <fullName evidence="1">Uncharacterized protein</fullName>
    </submittedName>
</protein>
<organism evidence="1 2">
    <name type="scientific">Canis lupus dingo</name>
    <name type="common">dingo</name>
    <dbReference type="NCBI Taxonomy" id="286419"/>
    <lineage>
        <taxon>Eukaryota</taxon>
        <taxon>Metazoa</taxon>
        <taxon>Chordata</taxon>
        <taxon>Craniata</taxon>
        <taxon>Vertebrata</taxon>
        <taxon>Euteleostomi</taxon>
        <taxon>Mammalia</taxon>
        <taxon>Eutheria</taxon>
        <taxon>Laurasiatheria</taxon>
        <taxon>Carnivora</taxon>
        <taxon>Caniformia</taxon>
        <taxon>Canidae</taxon>
        <taxon>Canis</taxon>
    </lineage>
</organism>
<evidence type="ECO:0000313" key="1">
    <source>
        <dbReference type="Ensembl" id="ENSCAFP00020019836.1"/>
    </source>
</evidence>
<accession>A0A8C0KR67</accession>
<evidence type="ECO:0000313" key="2">
    <source>
        <dbReference type="Proteomes" id="UP000694391"/>
    </source>
</evidence>
<name>A0A8C0KR67_CANLU</name>
<keyword evidence="2" id="KW-1185">Reference proteome</keyword>
<reference evidence="1" key="1">
    <citation type="submission" date="2025-08" db="UniProtKB">
        <authorList>
            <consortium name="Ensembl"/>
        </authorList>
    </citation>
    <scope>IDENTIFICATION</scope>
</reference>
<dbReference type="Proteomes" id="UP000694391">
    <property type="component" value="Unplaced"/>
</dbReference>